<dbReference type="HAMAP" id="MF_00339">
    <property type="entry name" value="Phosphofructokinase_I_B1"/>
    <property type="match status" value="1"/>
</dbReference>
<comment type="function">
    <text evidence="14">Catalyzes the phosphorylation of D-fructose 6-phosphate to fructose 1,6-bisphosphate by ATP, the first committing step of glycolysis.</text>
</comment>
<dbReference type="PRINTS" id="PR00476">
    <property type="entry name" value="PHFRCTKINASE"/>
</dbReference>
<evidence type="ECO:0000256" key="5">
    <source>
        <dbReference type="ARBA" id="ARBA00022533"/>
    </source>
</evidence>
<evidence type="ECO:0000313" key="16">
    <source>
        <dbReference type="EMBL" id="MFD2159608.1"/>
    </source>
</evidence>
<dbReference type="EMBL" id="JBHUJB010000047">
    <property type="protein sequence ID" value="MFD2159608.1"/>
    <property type="molecule type" value="Genomic_DNA"/>
</dbReference>
<dbReference type="NCBIfam" id="NF002872">
    <property type="entry name" value="PRK03202.1"/>
    <property type="match status" value="1"/>
</dbReference>
<feature type="binding site" description="in other chain" evidence="14">
    <location>
        <position position="155"/>
    </location>
    <ligand>
        <name>ADP</name>
        <dbReference type="ChEBI" id="CHEBI:456216"/>
        <note>allosteric activator; ligand shared between dimeric partners</note>
    </ligand>
</feature>
<feature type="binding site" description="in other chain" evidence="14">
    <location>
        <begin position="186"/>
        <end position="188"/>
    </location>
    <ligand>
        <name>ADP</name>
        <dbReference type="ChEBI" id="CHEBI:456216"/>
        <note>allosteric activator; ligand shared between dimeric partners</note>
    </ligand>
</feature>
<dbReference type="InterPro" id="IPR015912">
    <property type="entry name" value="Phosphofructokinase_CS"/>
</dbReference>
<evidence type="ECO:0000256" key="3">
    <source>
        <dbReference type="ARBA" id="ARBA00004679"/>
    </source>
</evidence>
<accession>A0ABW4ZCJ2</accession>
<dbReference type="InterPro" id="IPR035966">
    <property type="entry name" value="PKF_sf"/>
</dbReference>
<dbReference type="SUPFAM" id="SSF53784">
    <property type="entry name" value="Phosphofructokinase"/>
    <property type="match status" value="1"/>
</dbReference>
<dbReference type="InterPro" id="IPR012828">
    <property type="entry name" value="PFKA_ATP_prok"/>
</dbReference>
<keyword evidence="9 14" id="KW-0418">Kinase</keyword>
<keyword evidence="12 14" id="KW-0324">Glycolysis</keyword>
<keyword evidence="10 14" id="KW-0067">ATP-binding</keyword>
<gene>
    <name evidence="14" type="primary">pfkA</name>
    <name evidence="16" type="ORF">ACFSW8_11905</name>
</gene>
<dbReference type="Proteomes" id="UP001597389">
    <property type="component" value="Unassembled WGS sequence"/>
</dbReference>
<feature type="binding site" description="in other chain" evidence="14">
    <location>
        <begin position="170"/>
        <end position="172"/>
    </location>
    <ligand>
        <name>substrate</name>
        <note>ligand shared between dimeric partners</note>
    </ligand>
</feature>
<comment type="subcellular location">
    <subcellularLocation>
        <location evidence="2 14">Cytoplasm</location>
    </subcellularLocation>
</comment>
<keyword evidence="4 14" id="KW-0963">Cytoplasm</keyword>
<dbReference type="InterPro" id="IPR022953">
    <property type="entry name" value="ATP_PFK"/>
</dbReference>
<comment type="subunit">
    <text evidence="14">Homotetramer.</text>
</comment>
<comment type="activity regulation">
    <text evidence="14">Allosterically activated by ADP and other diphosphonucleosides, and allosterically inhibited by phosphoenolpyruvate.</text>
</comment>
<feature type="domain" description="Phosphofructokinase" evidence="15">
    <location>
        <begin position="4"/>
        <end position="275"/>
    </location>
</feature>
<evidence type="ECO:0000256" key="12">
    <source>
        <dbReference type="ARBA" id="ARBA00023152"/>
    </source>
</evidence>
<evidence type="ECO:0000256" key="9">
    <source>
        <dbReference type="ARBA" id="ARBA00022777"/>
    </source>
</evidence>
<evidence type="ECO:0000256" key="13">
    <source>
        <dbReference type="ARBA" id="ARBA00048070"/>
    </source>
</evidence>
<evidence type="ECO:0000256" key="1">
    <source>
        <dbReference type="ARBA" id="ARBA00001946"/>
    </source>
</evidence>
<keyword evidence="17" id="KW-1185">Reference proteome</keyword>
<organism evidence="16 17">
    <name type="scientific">Rubritalea tangerina</name>
    <dbReference type="NCBI Taxonomy" id="430798"/>
    <lineage>
        <taxon>Bacteria</taxon>
        <taxon>Pseudomonadati</taxon>
        <taxon>Verrucomicrobiota</taxon>
        <taxon>Verrucomicrobiia</taxon>
        <taxon>Verrucomicrobiales</taxon>
        <taxon>Rubritaleaceae</taxon>
        <taxon>Rubritalea</taxon>
    </lineage>
</organism>
<evidence type="ECO:0000256" key="11">
    <source>
        <dbReference type="ARBA" id="ARBA00022842"/>
    </source>
</evidence>
<evidence type="ECO:0000256" key="4">
    <source>
        <dbReference type="ARBA" id="ARBA00022490"/>
    </source>
</evidence>
<dbReference type="Pfam" id="PF00365">
    <property type="entry name" value="PFK"/>
    <property type="match status" value="1"/>
</dbReference>
<comment type="caution">
    <text evidence="16">The sequence shown here is derived from an EMBL/GenBank/DDBJ whole genome shotgun (WGS) entry which is preliminary data.</text>
</comment>
<comment type="similarity">
    <text evidence="14">Belongs to the phosphofructokinase type A (PFKA) family. ATP-dependent PFK group I subfamily. Prokaryotic clade 'B1' sub-subfamily.</text>
</comment>
<feature type="binding site" description="in other chain" evidence="14">
    <location>
        <position position="223"/>
    </location>
    <ligand>
        <name>substrate</name>
        <note>ligand shared between dimeric partners</note>
    </ligand>
</feature>
<dbReference type="PIRSF" id="PIRSF000532">
    <property type="entry name" value="ATP_PFK_prok"/>
    <property type="match status" value="1"/>
</dbReference>
<keyword evidence="5 14" id="KW-0021">Allosteric enzyme</keyword>
<protein>
    <recommendedName>
        <fullName evidence="14">ATP-dependent 6-phosphofructokinase</fullName>
        <shortName evidence="14">ATP-PFK</shortName>
        <shortName evidence="14">Phosphofructokinase</shortName>
        <ecNumber evidence="14">2.7.1.11</ecNumber>
    </recommendedName>
    <alternativeName>
        <fullName evidence="14">Phosphohexokinase</fullName>
    </alternativeName>
</protein>
<feature type="active site" description="Proton acceptor" evidence="14">
    <location>
        <position position="128"/>
    </location>
</feature>
<evidence type="ECO:0000313" key="17">
    <source>
        <dbReference type="Proteomes" id="UP001597389"/>
    </source>
</evidence>
<comment type="pathway">
    <text evidence="3 14">Carbohydrate degradation; glycolysis; D-glyceraldehyde 3-phosphate and glycerone phosphate from D-glucose: step 3/4.</text>
</comment>
<dbReference type="InterPro" id="IPR012003">
    <property type="entry name" value="ATP_PFK_prok-type"/>
</dbReference>
<dbReference type="EC" id="2.7.1.11" evidence="14"/>
<evidence type="ECO:0000256" key="6">
    <source>
        <dbReference type="ARBA" id="ARBA00022679"/>
    </source>
</evidence>
<dbReference type="PANTHER" id="PTHR13697">
    <property type="entry name" value="PHOSPHOFRUCTOKINASE"/>
    <property type="match status" value="1"/>
</dbReference>
<feature type="binding site" evidence="14">
    <location>
        <begin position="72"/>
        <end position="73"/>
    </location>
    <ligand>
        <name>ATP</name>
        <dbReference type="ChEBI" id="CHEBI:30616"/>
    </ligand>
</feature>
<feature type="binding site" evidence="14">
    <location>
        <position position="244"/>
    </location>
    <ligand>
        <name>substrate</name>
        <note>ligand shared between dimeric partners</note>
    </ligand>
</feature>
<feature type="binding site" evidence="14">
    <location>
        <position position="163"/>
    </location>
    <ligand>
        <name>substrate</name>
        <note>ligand shared between dimeric partners</note>
    </ligand>
</feature>
<evidence type="ECO:0000259" key="15">
    <source>
        <dbReference type="Pfam" id="PF00365"/>
    </source>
</evidence>
<dbReference type="PROSITE" id="PS00433">
    <property type="entry name" value="PHOSPHOFRUCTOKINASE"/>
    <property type="match status" value="1"/>
</dbReference>
<dbReference type="Gene3D" id="3.40.50.450">
    <property type="match status" value="1"/>
</dbReference>
<keyword evidence="8 14" id="KW-0547">Nucleotide-binding</keyword>
<proteinExistence type="inferred from homology"/>
<dbReference type="RefSeq" id="WP_377178324.1">
    <property type="nucleotide sequence ID" value="NZ_JBHUJB010000047.1"/>
</dbReference>
<evidence type="ECO:0000256" key="14">
    <source>
        <dbReference type="HAMAP-Rule" id="MF_00339"/>
    </source>
</evidence>
<comment type="catalytic activity">
    <reaction evidence="13 14">
        <text>beta-D-fructose 6-phosphate + ATP = beta-D-fructose 1,6-bisphosphate + ADP + H(+)</text>
        <dbReference type="Rhea" id="RHEA:16109"/>
        <dbReference type="ChEBI" id="CHEBI:15378"/>
        <dbReference type="ChEBI" id="CHEBI:30616"/>
        <dbReference type="ChEBI" id="CHEBI:32966"/>
        <dbReference type="ChEBI" id="CHEBI:57634"/>
        <dbReference type="ChEBI" id="CHEBI:456216"/>
        <dbReference type="EC" id="2.7.1.11"/>
    </reaction>
</comment>
<sequence length="320" mass="34942">MEGIAIMTSGGDAAGMNPAVKSAVDYSIKQGLKPFLIRNGLRGMIDGDIAEATREDVSGILHRGGTVLRSSRSKRFFEYEYRKQAYDNLQKLGINKLIVIGGDGSFAALNQFYADFGVPFAGIPATIDNDIPGTDYCLGVDTALNMIRDSIDSIRDTATSFSRAFVIETMGRHCGYLAMVSALSSGAEICIVPELEYDLDAIGERLRKDMKDGRGYILAIVAEGTNMAEYLTRWIKVNLNMEARLTVLGHVQRGGSPTVRDRIMAYKFAVAAVDSLQAGNTNKIMIYKDGVLGTEDIETVNSTKVELNDQILQLCEHLSK</sequence>
<evidence type="ECO:0000256" key="2">
    <source>
        <dbReference type="ARBA" id="ARBA00004496"/>
    </source>
</evidence>
<dbReference type="PANTHER" id="PTHR13697:SF4">
    <property type="entry name" value="ATP-DEPENDENT 6-PHOSPHOFRUCTOKINASE"/>
    <property type="match status" value="1"/>
</dbReference>
<keyword evidence="6 14" id="KW-0808">Transferase</keyword>
<comment type="caution">
    <text evidence="14">Lacks conserved residue(s) required for the propagation of feature annotation.</text>
</comment>
<reference evidence="17" key="1">
    <citation type="journal article" date="2019" name="Int. J. Syst. Evol. Microbiol.">
        <title>The Global Catalogue of Microorganisms (GCM) 10K type strain sequencing project: providing services to taxonomists for standard genome sequencing and annotation.</title>
        <authorList>
            <consortium name="The Broad Institute Genomics Platform"/>
            <consortium name="The Broad Institute Genome Sequencing Center for Infectious Disease"/>
            <person name="Wu L."/>
            <person name="Ma J."/>
        </authorList>
    </citation>
    <scope>NUCLEOTIDE SEQUENCE [LARGE SCALE GENOMIC DNA]</scope>
    <source>
        <strain evidence="17">CCUG 57942</strain>
    </source>
</reference>
<evidence type="ECO:0000256" key="8">
    <source>
        <dbReference type="ARBA" id="ARBA00022741"/>
    </source>
</evidence>
<comment type="cofactor">
    <cofactor evidence="1 14">
        <name>Mg(2+)</name>
        <dbReference type="ChEBI" id="CHEBI:18420"/>
    </cofactor>
</comment>
<feature type="binding site" description="in other chain" evidence="14">
    <location>
        <begin position="126"/>
        <end position="128"/>
    </location>
    <ligand>
        <name>substrate</name>
        <note>ligand shared between dimeric partners</note>
    </ligand>
</feature>
<dbReference type="InterPro" id="IPR000023">
    <property type="entry name" value="Phosphofructokinase_dom"/>
</dbReference>
<dbReference type="Gene3D" id="3.40.50.460">
    <property type="entry name" value="Phosphofructokinase domain"/>
    <property type="match status" value="1"/>
</dbReference>
<keyword evidence="7 14" id="KW-0479">Metal-binding</keyword>
<evidence type="ECO:0000256" key="10">
    <source>
        <dbReference type="ARBA" id="ARBA00022840"/>
    </source>
</evidence>
<feature type="binding site" evidence="14">
    <location>
        <begin position="102"/>
        <end position="105"/>
    </location>
    <ligand>
        <name>ATP</name>
        <dbReference type="ChEBI" id="CHEBI:30616"/>
    </ligand>
</feature>
<keyword evidence="11 14" id="KW-0460">Magnesium</keyword>
<feature type="binding site" description="in other chain" evidence="14">
    <location>
        <begin position="250"/>
        <end position="253"/>
    </location>
    <ligand>
        <name>substrate</name>
        <note>ligand shared between dimeric partners</note>
    </ligand>
</feature>
<feature type="binding site" evidence="14">
    <location>
        <position position="103"/>
    </location>
    <ligand>
        <name>Mg(2+)</name>
        <dbReference type="ChEBI" id="CHEBI:18420"/>
        <note>catalytic</note>
    </ligand>
</feature>
<name>A0ABW4ZCJ2_9BACT</name>
<feature type="binding site" evidence="14">
    <location>
        <position position="11"/>
    </location>
    <ligand>
        <name>ATP</name>
        <dbReference type="ChEBI" id="CHEBI:30616"/>
    </ligand>
</feature>
<evidence type="ECO:0000256" key="7">
    <source>
        <dbReference type="ARBA" id="ARBA00022723"/>
    </source>
</evidence>